<feature type="domain" description="Inositolphosphotransferase Aur1/Ipt1" evidence="3">
    <location>
        <begin position="89"/>
        <end position="259"/>
    </location>
</feature>
<dbReference type="OrthoDB" id="9775789at2"/>
<keyword evidence="1" id="KW-0812">Transmembrane</keyword>
<feature type="transmembrane region" description="Helical" evidence="1">
    <location>
        <begin position="199"/>
        <end position="216"/>
    </location>
</feature>
<reference evidence="4 5" key="1">
    <citation type="submission" date="2018-06" db="EMBL/GenBank/DDBJ databases">
        <authorList>
            <consortium name="Pathogen Informatics"/>
            <person name="Doyle S."/>
        </authorList>
    </citation>
    <scope>NUCLEOTIDE SEQUENCE [LARGE SCALE GENOMIC DNA]</scope>
    <source>
        <strain evidence="4 5">NCTC13294</strain>
    </source>
</reference>
<evidence type="ECO:0000313" key="5">
    <source>
        <dbReference type="Proteomes" id="UP000254572"/>
    </source>
</evidence>
<dbReference type="RefSeq" id="WP_115612480.1">
    <property type="nucleotide sequence ID" value="NZ_JBHLZC010000001.1"/>
</dbReference>
<feature type="transmembrane region" description="Helical" evidence="1">
    <location>
        <begin position="54"/>
        <end position="70"/>
    </location>
</feature>
<dbReference type="Pfam" id="PF14378">
    <property type="entry name" value="PAP2_3"/>
    <property type="match status" value="1"/>
</dbReference>
<accession>A0A381EER4</accession>
<feature type="transmembrane region" description="Helical" evidence="1">
    <location>
        <begin position="30"/>
        <end position="47"/>
    </location>
</feature>
<proteinExistence type="predicted"/>
<dbReference type="Gene3D" id="1.20.144.10">
    <property type="entry name" value="Phosphatidic acid phosphatase type 2/haloperoxidase"/>
    <property type="match status" value="1"/>
</dbReference>
<protein>
    <submittedName>
        <fullName evidence="4">PAP2 superfamily</fullName>
    </submittedName>
</protein>
<name>A0A381EER4_9GAMM</name>
<keyword evidence="1" id="KW-1133">Transmembrane helix</keyword>
<feature type="transmembrane region" description="Helical" evidence="1">
    <location>
        <begin position="223"/>
        <end position="239"/>
    </location>
</feature>
<keyword evidence="5" id="KW-1185">Reference proteome</keyword>
<dbReference type="AlphaFoldDB" id="A0A381EER4"/>
<feature type="transmembrane region" description="Helical" evidence="1">
    <location>
        <begin position="245"/>
        <end position="261"/>
    </location>
</feature>
<evidence type="ECO:0000259" key="3">
    <source>
        <dbReference type="Pfam" id="PF14378"/>
    </source>
</evidence>
<keyword evidence="1" id="KW-0472">Membrane</keyword>
<keyword evidence="2" id="KW-0732">Signal</keyword>
<dbReference type="GO" id="GO:0016020">
    <property type="term" value="C:membrane"/>
    <property type="evidence" value="ECO:0007669"/>
    <property type="project" value="UniProtKB-SubCell"/>
</dbReference>
<feature type="chain" id="PRO_5016665734" evidence="2">
    <location>
        <begin position="28"/>
        <end position="268"/>
    </location>
</feature>
<feature type="transmembrane region" description="Helical" evidence="1">
    <location>
        <begin position="145"/>
        <end position="163"/>
    </location>
</feature>
<feature type="signal peptide" evidence="2">
    <location>
        <begin position="1"/>
        <end position="27"/>
    </location>
</feature>
<evidence type="ECO:0000313" key="4">
    <source>
        <dbReference type="EMBL" id="SUX25353.1"/>
    </source>
</evidence>
<dbReference type="PROSITE" id="PS51257">
    <property type="entry name" value="PROKAR_LIPOPROTEIN"/>
    <property type="match status" value="1"/>
</dbReference>
<dbReference type="InterPro" id="IPR026841">
    <property type="entry name" value="Aur1/Ipt1"/>
</dbReference>
<organism evidence="4 5">
    <name type="scientific">Cardiobacterium valvarum</name>
    <dbReference type="NCBI Taxonomy" id="194702"/>
    <lineage>
        <taxon>Bacteria</taxon>
        <taxon>Pseudomonadati</taxon>
        <taxon>Pseudomonadota</taxon>
        <taxon>Gammaproteobacteria</taxon>
        <taxon>Cardiobacteriales</taxon>
        <taxon>Cardiobacteriaceae</taxon>
        <taxon>Cardiobacterium</taxon>
    </lineage>
</organism>
<sequence length="268" mass="29701">MNRTLIHLHLALLAVILALAACATLRAADSGSLPLFAACLIFWGWTAYHRRSDWVGSNLFLLTWLVFPLLKDINRHLLPWHADTLLTTIDRHLWGGRILPAYFRYETHPHLTDLLAACYFSFYAIVLGSVAWYAYTRAMPAARRYFNGLIFLYSAGFIGYFLLPAAGPAFTTHPDGGAGGIIAPPLIAIIKDGVTGMDVFPSLHTALTLYITTYLWRDGKHTAALICAPLTAGTIAATIYLRYHYGVDVLAGILLTILTLVRQQRQKA</sequence>
<dbReference type="EMBL" id="UFUW01000001">
    <property type="protein sequence ID" value="SUX25353.1"/>
    <property type="molecule type" value="Genomic_DNA"/>
</dbReference>
<feature type="transmembrane region" description="Helical" evidence="1">
    <location>
        <begin position="114"/>
        <end position="133"/>
    </location>
</feature>
<evidence type="ECO:0000256" key="2">
    <source>
        <dbReference type="SAM" id="SignalP"/>
    </source>
</evidence>
<dbReference type="Proteomes" id="UP000254572">
    <property type="component" value="Unassembled WGS sequence"/>
</dbReference>
<gene>
    <name evidence="4" type="ORF">NCTC13294_02379</name>
</gene>
<evidence type="ECO:0000256" key="1">
    <source>
        <dbReference type="SAM" id="Phobius"/>
    </source>
</evidence>